<feature type="chain" id="PRO_5046816440" description="DUF4168 domain-containing protein" evidence="1">
    <location>
        <begin position="24"/>
        <end position="116"/>
    </location>
</feature>
<name>A0ABS1WPZ0_9FLAO</name>
<keyword evidence="3" id="KW-1185">Reference proteome</keyword>
<feature type="signal peptide" evidence="1">
    <location>
        <begin position="1"/>
        <end position="23"/>
    </location>
</feature>
<accession>A0ABS1WPZ0</accession>
<evidence type="ECO:0008006" key="4">
    <source>
        <dbReference type="Google" id="ProtNLM"/>
    </source>
</evidence>
<evidence type="ECO:0000313" key="3">
    <source>
        <dbReference type="Proteomes" id="UP000605013"/>
    </source>
</evidence>
<gene>
    <name evidence="2" type="ORF">JAO71_15460</name>
</gene>
<reference evidence="2 3" key="1">
    <citation type="submission" date="2020-12" db="EMBL/GenBank/DDBJ databases">
        <title>Olleya sediminilitoris sp. nov., isolated from a tidal flat.</title>
        <authorList>
            <person name="Park S."/>
            <person name="Yoon J.-H."/>
        </authorList>
    </citation>
    <scope>NUCLEOTIDE SEQUENCE [LARGE SCALE GENOMIC DNA]</scope>
    <source>
        <strain evidence="2 3">YSTF-M6</strain>
    </source>
</reference>
<organism evidence="2 3">
    <name type="scientific">Olleya sediminilitoris</name>
    <dbReference type="NCBI Taxonomy" id="2795739"/>
    <lineage>
        <taxon>Bacteria</taxon>
        <taxon>Pseudomonadati</taxon>
        <taxon>Bacteroidota</taxon>
        <taxon>Flavobacteriia</taxon>
        <taxon>Flavobacteriales</taxon>
        <taxon>Flavobacteriaceae</taxon>
    </lineage>
</organism>
<sequence>MKKIFTICLFVFGLFLATNTANAQQSFSAEVNTAAQTKTVEMGRLVKANKTTQESMYIAYQEFYAKSETLNSLHKVGTSEYADLEKKINDRLASQMQEALNEEQFNKFLETTEVKL</sequence>
<protein>
    <recommendedName>
        <fullName evidence="4">DUF4168 domain-containing protein</fullName>
    </recommendedName>
</protein>
<comment type="caution">
    <text evidence="2">The sequence shown here is derived from an EMBL/GenBank/DDBJ whole genome shotgun (WGS) entry which is preliminary data.</text>
</comment>
<dbReference type="EMBL" id="JAEMEF010000019">
    <property type="protein sequence ID" value="MBL7561196.1"/>
    <property type="molecule type" value="Genomic_DNA"/>
</dbReference>
<evidence type="ECO:0000256" key="1">
    <source>
        <dbReference type="SAM" id="SignalP"/>
    </source>
</evidence>
<dbReference type="Proteomes" id="UP000605013">
    <property type="component" value="Unassembled WGS sequence"/>
</dbReference>
<keyword evidence="1" id="KW-0732">Signal</keyword>
<proteinExistence type="predicted"/>
<evidence type="ECO:0000313" key="2">
    <source>
        <dbReference type="EMBL" id="MBL7561196.1"/>
    </source>
</evidence>
<dbReference type="RefSeq" id="WP_203001698.1">
    <property type="nucleotide sequence ID" value="NZ_JAEMEF010000019.1"/>
</dbReference>